<proteinExistence type="predicted"/>
<evidence type="ECO:0000313" key="2">
    <source>
        <dbReference type="EMBL" id="KAG8561159.1"/>
    </source>
</evidence>
<evidence type="ECO:0008006" key="4">
    <source>
        <dbReference type="Google" id="ProtNLM"/>
    </source>
</evidence>
<gene>
    <name evidence="2" type="ORF">GDO81_015269</name>
</gene>
<dbReference type="InterPro" id="IPR019188">
    <property type="entry name" value="SNAPC1"/>
</dbReference>
<dbReference type="GO" id="GO:0042796">
    <property type="term" value="P:snRNA transcription by RNA polymerase III"/>
    <property type="evidence" value="ECO:0007669"/>
    <property type="project" value="TreeGrafter"/>
</dbReference>
<comment type="caution">
    <text evidence="2">The sequence shown here is derived from an EMBL/GenBank/DDBJ whole genome shotgun (WGS) entry which is preliminary data.</text>
</comment>
<evidence type="ECO:0000256" key="1">
    <source>
        <dbReference type="SAM" id="MobiDB-lite"/>
    </source>
</evidence>
<protein>
    <recommendedName>
        <fullName evidence="4">snRNA-activating protein complex subunit 1</fullName>
    </recommendedName>
</protein>
<organism evidence="2 3">
    <name type="scientific">Engystomops pustulosus</name>
    <name type="common">Tungara frog</name>
    <name type="synonym">Physalaemus pustulosus</name>
    <dbReference type="NCBI Taxonomy" id="76066"/>
    <lineage>
        <taxon>Eukaryota</taxon>
        <taxon>Metazoa</taxon>
        <taxon>Chordata</taxon>
        <taxon>Craniata</taxon>
        <taxon>Vertebrata</taxon>
        <taxon>Euteleostomi</taxon>
        <taxon>Amphibia</taxon>
        <taxon>Batrachia</taxon>
        <taxon>Anura</taxon>
        <taxon>Neobatrachia</taxon>
        <taxon>Hyloidea</taxon>
        <taxon>Leptodactylidae</taxon>
        <taxon>Leiuperinae</taxon>
        <taxon>Engystomops</taxon>
    </lineage>
</organism>
<dbReference type="GO" id="GO:0043565">
    <property type="term" value="F:sequence-specific DNA binding"/>
    <property type="evidence" value="ECO:0007669"/>
    <property type="project" value="TreeGrafter"/>
</dbReference>
<evidence type="ECO:0000313" key="3">
    <source>
        <dbReference type="Proteomes" id="UP000824782"/>
    </source>
</evidence>
<sequence length="385" mass="44662">MNFPGIKEDCETFLGLFQATDSVRYEEFLTIWKQMKFNTIFHGGMRNLESNRFSRDLFSVVSVFFLPPYTFQIRVGAMYLLYGLYNTQLCQPKQKIRIALKDWADIEQFHQELVTAQHLDAVYIYRQLRRMRAFYFTGMPITLNFKSQKSIIPEDGNEAFLDVKDKISDLITTETLEEIMNIQEHYQKTKCHFSADKSQPDRSLSLIREDFTDNLQSLVEEFQLWKQEKKAPRTKTDDEQEGTSQESEASERARHLAQIKSKTYNAVTQAVKSRRHRQVQMVSAPTEVETYLPLSKYQKEKLKKAERKAELDAIKKAVTPLPKKKPVNMAAIHEEDSSSSSEGEDCIRTVFTPAVAAIWWGITFLDQGCNLRGCRGCDRTRAQEV</sequence>
<dbReference type="AlphaFoldDB" id="A0AAV7AI06"/>
<dbReference type="Proteomes" id="UP000824782">
    <property type="component" value="Unassembled WGS sequence"/>
</dbReference>
<dbReference type="GO" id="GO:0019185">
    <property type="term" value="C:snRNA-activating protein complex"/>
    <property type="evidence" value="ECO:0007669"/>
    <property type="project" value="TreeGrafter"/>
</dbReference>
<name>A0AAV7AI06_ENGPU</name>
<reference evidence="2" key="1">
    <citation type="thesis" date="2020" institute="ProQuest LLC" country="789 East Eisenhower Parkway, Ann Arbor, MI, USA">
        <title>Comparative Genomics and Chromosome Evolution.</title>
        <authorList>
            <person name="Mudd A.B."/>
        </authorList>
    </citation>
    <scope>NUCLEOTIDE SEQUENCE</scope>
    <source>
        <strain evidence="2">237g6f4</strain>
        <tissue evidence="2">Blood</tissue>
    </source>
</reference>
<keyword evidence="3" id="KW-1185">Reference proteome</keyword>
<dbReference type="Pfam" id="PF09808">
    <property type="entry name" value="SNAPC1"/>
    <property type="match status" value="1"/>
</dbReference>
<accession>A0AAV7AI06</accession>
<dbReference type="PANTHER" id="PTHR15131">
    <property type="entry name" value="SMALL NUCLEAR RNA ACTIVATING COMPLEX, POLYPEPTIDE 1"/>
    <property type="match status" value="1"/>
</dbReference>
<feature type="region of interest" description="Disordered" evidence="1">
    <location>
        <begin position="229"/>
        <end position="254"/>
    </location>
</feature>
<dbReference type="GO" id="GO:0042795">
    <property type="term" value="P:snRNA transcription by RNA polymerase II"/>
    <property type="evidence" value="ECO:0007669"/>
    <property type="project" value="TreeGrafter"/>
</dbReference>
<dbReference type="EMBL" id="WNYA01000007">
    <property type="protein sequence ID" value="KAG8561159.1"/>
    <property type="molecule type" value="Genomic_DNA"/>
</dbReference>
<dbReference type="PANTHER" id="PTHR15131:SF3">
    <property type="entry name" value="SNRNA-ACTIVATING PROTEIN COMPLEX SUBUNIT 1"/>
    <property type="match status" value="1"/>
</dbReference>
<dbReference type="EMBL" id="WNYA01000007">
    <property type="protein sequence ID" value="KAG8561158.1"/>
    <property type="molecule type" value="Genomic_DNA"/>
</dbReference>